<proteinExistence type="predicted"/>
<evidence type="ECO:0000313" key="2">
    <source>
        <dbReference type="Proteomes" id="UP000214365"/>
    </source>
</evidence>
<sequence length="136" mass="15499">MDRQSTTGPVKGTVRRMQSVLTLGRRNEHELMISALKLMYNGGGTSFEADVLHDIGIKCYPLELDQQPTCVPDMFFSPMSKDQHEVDLTDAETQTRFASRGAFWDERRLPDYMHQYSKAQTTCGILRCNFLGMESL</sequence>
<evidence type="ECO:0000313" key="1">
    <source>
        <dbReference type="EMBL" id="OKL61480.1"/>
    </source>
</evidence>
<organism evidence="1 2">
    <name type="scientific">Talaromyces atroroseus</name>
    <dbReference type="NCBI Taxonomy" id="1441469"/>
    <lineage>
        <taxon>Eukaryota</taxon>
        <taxon>Fungi</taxon>
        <taxon>Dikarya</taxon>
        <taxon>Ascomycota</taxon>
        <taxon>Pezizomycotina</taxon>
        <taxon>Eurotiomycetes</taxon>
        <taxon>Eurotiomycetidae</taxon>
        <taxon>Eurotiales</taxon>
        <taxon>Trichocomaceae</taxon>
        <taxon>Talaromyces</taxon>
        <taxon>Talaromyces sect. Trachyspermi</taxon>
    </lineage>
</organism>
<dbReference type="EMBL" id="LFMY01000004">
    <property type="protein sequence ID" value="OKL61480.1"/>
    <property type="molecule type" value="Genomic_DNA"/>
</dbReference>
<dbReference type="RefSeq" id="XP_020121601.1">
    <property type="nucleotide sequence ID" value="XM_020266149.1"/>
</dbReference>
<gene>
    <name evidence="1" type="ORF">UA08_03808</name>
</gene>
<reference evidence="1 2" key="1">
    <citation type="submission" date="2015-06" db="EMBL/GenBank/DDBJ databases">
        <title>Talaromyces atroroseus IBT 11181 draft genome.</title>
        <authorList>
            <person name="Rasmussen K.B."/>
            <person name="Rasmussen S."/>
            <person name="Petersen B."/>
            <person name="Sicheritz-Ponten T."/>
            <person name="Mortensen U.H."/>
            <person name="Thrane U."/>
        </authorList>
    </citation>
    <scope>NUCLEOTIDE SEQUENCE [LARGE SCALE GENOMIC DNA]</scope>
    <source>
        <strain evidence="1 2">IBT 11181</strain>
    </source>
</reference>
<accession>A0A225AKS0</accession>
<dbReference type="AlphaFoldDB" id="A0A225AKS0"/>
<dbReference type="Proteomes" id="UP000214365">
    <property type="component" value="Unassembled WGS sequence"/>
</dbReference>
<keyword evidence="2" id="KW-1185">Reference proteome</keyword>
<comment type="caution">
    <text evidence="1">The sequence shown here is derived from an EMBL/GenBank/DDBJ whole genome shotgun (WGS) entry which is preliminary data.</text>
</comment>
<protein>
    <submittedName>
        <fullName evidence="1">Uncharacterized protein</fullName>
    </submittedName>
</protein>
<dbReference type="GeneID" id="31003563"/>
<name>A0A225AKS0_TALAT</name>